<proteinExistence type="predicted"/>
<gene>
    <name evidence="2" type="ORF">EJ05DRAFT_474625</name>
</gene>
<name>A0A6A6WC32_9PEZI</name>
<feature type="compositionally biased region" description="Low complexity" evidence="1">
    <location>
        <begin position="79"/>
        <end position="93"/>
    </location>
</feature>
<sequence length="328" mass="37650">MNVYETKRAEKIARNQALLRDLGLNEKAHNKADRGSRPSAKKRKLETKVQATPSRVSARIAATPSRPVYNEDEHKKVGRVAAKSVARRAAPVKTETDTSAPTGSSRYSPEAIEEIKARWTSWTPSASVPTRSQDSRFHFDDFEDFTPNKSPEEILREGAFGGTFFRPLFSRTLGITVQDDWTDIPAAWISGLNTEKYLTSTEYDPAVNKYGVSCGQSIEEWEAAGWIRHDFDARGWFQWYYRFFLGRRCDDDERQISRWKKCVGQTGRWRRILLKKYVQMGIRTVADEGEEEGEEEAREVSPVVHQTCLHWAYEVRQDALDEFWANGT</sequence>
<evidence type="ECO:0000256" key="1">
    <source>
        <dbReference type="SAM" id="MobiDB-lite"/>
    </source>
</evidence>
<dbReference type="EMBL" id="ML996569">
    <property type="protein sequence ID" value="KAF2759520.1"/>
    <property type="molecule type" value="Genomic_DNA"/>
</dbReference>
<feature type="compositionally biased region" description="Polar residues" evidence="1">
    <location>
        <begin position="97"/>
        <end position="107"/>
    </location>
</feature>
<keyword evidence="3" id="KW-1185">Reference proteome</keyword>
<dbReference type="AlphaFoldDB" id="A0A6A6WC32"/>
<dbReference type="PANTHER" id="PTHR37948:SF1">
    <property type="entry name" value="BLL5189 PROTEIN"/>
    <property type="match status" value="1"/>
</dbReference>
<protein>
    <recommendedName>
        <fullName evidence="4">Vegetatible incompatibility protein HET-E-1</fullName>
    </recommendedName>
</protein>
<organism evidence="2 3">
    <name type="scientific">Pseudovirgaria hyperparasitica</name>
    <dbReference type="NCBI Taxonomy" id="470096"/>
    <lineage>
        <taxon>Eukaryota</taxon>
        <taxon>Fungi</taxon>
        <taxon>Dikarya</taxon>
        <taxon>Ascomycota</taxon>
        <taxon>Pezizomycotina</taxon>
        <taxon>Dothideomycetes</taxon>
        <taxon>Dothideomycetes incertae sedis</taxon>
        <taxon>Acrospermales</taxon>
        <taxon>Acrospermaceae</taxon>
        <taxon>Pseudovirgaria</taxon>
    </lineage>
</organism>
<dbReference type="Proteomes" id="UP000799437">
    <property type="component" value="Unassembled WGS sequence"/>
</dbReference>
<evidence type="ECO:0008006" key="4">
    <source>
        <dbReference type="Google" id="ProtNLM"/>
    </source>
</evidence>
<evidence type="ECO:0000313" key="2">
    <source>
        <dbReference type="EMBL" id="KAF2759520.1"/>
    </source>
</evidence>
<dbReference type="RefSeq" id="XP_033601971.1">
    <property type="nucleotide sequence ID" value="XM_033743635.1"/>
</dbReference>
<evidence type="ECO:0000313" key="3">
    <source>
        <dbReference type="Proteomes" id="UP000799437"/>
    </source>
</evidence>
<accession>A0A6A6WC32</accession>
<dbReference type="GeneID" id="54484689"/>
<dbReference type="PANTHER" id="PTHR37948">
    <property type="entry name" value="ZGC:113208"/>
    <property type="match status" value="1"/>
</dbReference>
<dbReference type="OrthoDB" id="4850at2759"/>
<feature type="region of interest" description="Disordered" evidence="1">
    <location>
        <begin position="22"/>
        <end position="108"/>
    </location>
</feature>
<feature type="compositionally biased region" description="Basic and acidic residues" evidence="1">
    <location>
        <begin position="23"/>
        <end position="36"/>
    </location>
</feature>
<reference evidence="2" key="1">
    <citation type="journal article" date="2020" name="Stud. Mycol.">
        <title>101 Dothideomycetes genomes: a test case for predicting lifestyles and emergence of pathogens.</title>
        <authorList>
            <person name="Haridas S."/>
            <person name="Albert R."/>
            <person name="Binder M."/>
            <person name="Bloem J."/>
            <person name="Labutti K."/>
            <person name="Salamov A."/>
            <person name="Andreopoulos B."/>
            <person name="Baker S."/>
            <person name="Barry K."/>
            <person name="Bills G."/>
            <person name="Bluhm B."/>
            <person name="Cannon C."/>
            <person name="Castanera R."/>
            <person name="Culley D."/>
            <person name="Daum C."/>
            <person name="Ezra D."/>
            <person name="Gonzalez J."/>
            <person name="Henrissat B."/>
            <person name="Kuo A."/>
            <person name="Liang C."/>
            <person name="Lipzen A."/>
            <person name="Lutzoni F."/>
            <person name="Magnuson J."/>
            <person name="Mondo S."/>
            <person name="Nolan M."/>
            <person name="Ohm R."/>
            <person name="Pangilinan J."/>
            <person name="Park H.-J."/>
            <person name="Ramirez L."/>
            <person name="Alfaro M."/>
            <person name="Sun H."/>
            <person name="Tritt A."/>
            <person name="Yoshinaga Y."/>
            <person name="Zwiers L.-H."/>
            <person name="Turgeon B."/>
            <person name="Goodwin S."/>
            <person name="Spatafora J."/>
            <person name="Crous P."/>
            <person name="Grigoriev I."/>
        </authorList>
    </citation>
    <scope>NUCLEOTIDE SEQUENCE</scope>
    <source>
        <strain evidence="2">CBS 121739</strain>
    </source>
</reference>